<dbReference type="PANTHER" id="PTHR35603">
    <property type="match status" value="1"/>
</dbReference>
<evidence type="ECO:0000313" key="5">
    <source>
        <dbReference type="Proteomes" id="UP000260665"/>
    </source>
</evidence>
<dbReference type="OrthoDB" id="8909257at2"/>
<dbReference type="EMBL" id="QFZK01000001">
    <property type="protein sequence ID" value="RFO98537.1"/>
    <property type="molecule type" value="Genomic_DNA"/>
</dbReference>
<dbReference type="AlphaFoldDB" id="A0A3E1RGM8"/>
<dbReference type="RefSeq" id="WP_117173235.1">
    <property type="nucleotide sequence ID" value="NZ_QFZK01000001.1"/>
</dbReference>
<evidence type="ECO:0000313" key="4">
    <source>
        <dbReference type="EMBL" id="RFO98537.1"/>
    </source>
</evidence>
<dbReference type="InterPro" id="IPR008816">
    <property type="entry name" value="Gly_zipper_2TM_dom"/>
</dbReference>
<protein>
    <recommendedName>
        <fullName evidence="3">Glycine zipper 2TM domain-containing protein</fullName>
    </recommendedName>
</protein>
<sequence>MHAPLVKHSPALRLGLLGGLLSGLLGLGVSGSALAVEFGRVLSATPVMQQVAVPQQVCSDQQVEVQQPKSGAGAAIGAIAGGALGSASGGRGSGRAAATVIGAIGGAVLGDRIEGSPEPELRTVRQCGTQTTYENRAVAYNVVYEYAGKQYAVQMPHDPGPKLALQIGPVGARDYEDQEPISAAPPPPYIQPQTVYVQPAPVVITQPYPVYYPRSYYPPVQLQFGFGYWGGGYGHHRHWR</sequence>
<reference evidence="4 5" key="1">
    <citation type="submission" date="2018-05" db="EMBL/GenBank/DDBJ databases">
        <title>Rhodoferax soyangensis sp.nov., isolated from an oligotrophic freshwater lake.</title>
        <authorList>
            <person name="Park M."/>
        </authorList>
    </citation>
    <scope>NUCLEOTIDE SEQUENCE [LARGE SCALE GENOMIC DNA]</scope>
    <source>
        <strain evidence="4 5">IMCC26218</strain>
    </source>
</reference>
<accession>A0A3E1RGM8</accession>
<feature type="domain" description="Glycine zipper 2TM" evidence="3">
    <location>
        <begin position="72"/>
        <end position="114"/>
    </location>
</feature>
<keyword evidence="2" id="KW-0472">Membrane</keyword>
<organism evidence="4 5">
    <name type="scientific">Rhodoferax lacus</name>
    <dbReference type="NCBI Taxonomy" id="2184758"/>
    <lineage>
        <taxon>Bacteria</taxon>
        <taxon>Pseudomonadati</taxon>
        <taxon>Pseudomonadota</taxon>
        <taxon>Betaproteobacteria</taxon>
        <taxon>Burkholderiales</taxon>
        <taxon>Comamonadaceae</taxon>
        <taxon>Rhodoferax</taxon>
    </lineage>
</organism>
<proteinExistence type="predicted"/>
<dbReference type="GO" id="GO:0019867">
    <property type="term" value="C:outer membrane"/>
    <property type="evidence" value="ECO:0007669"/>
    <property type="project" value="InterPro"/>
</dbReference>
<keyword evidence="5" id="KW-1185">Reference proteome</keyword>
<comment type="caution">
    <text evidence="4">The sequence shown here is derived from an EMBL/GenBank/DDBJ whole genome shotgun (WGS) entry which is preliminary data.</text>
</comment>
<evidence type="ECO:0000259" key="3">
    <source>
        <dbReference type="Pfam" id="PF05433"/>
    </source>
</evidence>
<comment type="subcellular location">
    <subcellularLocation>
        <location evidence="1">Membrane</location>
    </subcellularLocation>
</comment>
<dbReference type="Proteomes" id="UP000260665">
    <property type="component" value="Unassembled WGS sequence"/>
</dbReference>
<name>A0A3E1RGM8_9BURK</name>
<evidence type="ECO:0000256" key="2">
    <source>
        <dbReference type="ARBA" id="ARBA00023136"/>
    </source>
</evidence>
<evidence type="ECO:0000256" key="1">
    <source>
        <dbReference type="ARBA" id="ARBA00004370"/>
    </source>
</evidence>
<dbReference type="PANTHER" id="PTHR35603:SF2">
    <property type="entry name" value="OUTER MEMBRANE LIPOPROTEIN"/>
    <property type="match status" value="1"/>
</dbReference>
<dbReference type="InterPro" id="IPR051407">
    <property type="entry name" value="Bact_OM_lipoprot/Surf_antigen"/>
</dbReference>
<gene>
    <name evidence="4" type="ORF">DIC66_01215</name>
</gene>
<dbReference type="Pfam" id="PF05433">
    <property type="entry name" value="Rick_17kDa_Anti"/>
    <property type="match status" value="1"/>
</dbReference>